<organism evidence="3 4">
    <name type="scientific">Helcococcus kunzii ATCC 51366</name>
    <dbReference type="NCBI Taxonomy" id="883114"/>
    <lineage>
        <taxon>Bacteria</taxon>
        <taxon>Bacillati</taxon>
        <taxon>Bacillota</taxon>
        <taxon>Tissierellia</taxon>
        <taxon>Tissierellales</taxon>
        <taxon>Peptoniphilaceae</taxon>
        <taxon>Helcococcus</taxon>
    </lineage>
</organism>
<dbReference type="Gene3D" id="3.80.10.10">
    <property type="entry name" value="Ribonuclease Inhibitor"/>
    <property type="match status" value="1"/>
</dbReference>
<dbReference type="Gene3D" id="2.10.270.10">
    <property type="entry name" value="Cholin Binding"/>
    <property type="match status" value="2"/>
</dbReference>
<evidence type="ECO:0000313" key="4">
    <source>
        <dbReference type="Proteomes" id="UP000004191"/>
    </source>
</evidence>
<keyword evidence="4" id="KW-1185">Reference proteome</keyword>
<sequence length="635" mass="72494">MRKKFIIKVCAAAVAFSMMYQSSYASAIDGAGAKKQDVIMSQKEEIKVGKVIVVDNLKYKILSVEKGKGKVQLGDGNNYISYEGAELKIPEKVKFGGMEFEVVEIGSEAFSNVNDEFSGKIFGPKIKTVIVPNTVEKIQDRAFQYSEYVTEVKFEKNSKLKFIGHNAFYFSKLKKITLPNSVEFIGNRAFSFAEELSEFNIEKGSKLETIGHEAFSVDKKLKKIFIPKNVDLIGDRAFSVTPSLTEIKVDKDNKKYEDIEGVLYDKAKSNLIKYPSNADATMIRIPDSVKKLSQYSFDNAVNLKKVEFGKAVQEIGDFAFRDAQYIEQIKLNEGLKKIGRLAFYNTIAIKEIDIPDSVATYGKNAFHGLESLERITFGKGSKEFGQFVISGETSSLKSITFKSDEIKLSVKTFDIDENVKRKIKYHVYSDDAKNELIEAGATPKNIVVLKAEKPNKDEGLNKPEIKNGWEKIGNKWTYFDKGKQAKSEWKWINKTWKFFNSKGESMTQTFHENGMTWLSLEGPNARYKKGWWTNPENGYKYFFRLSSGTMVKGRQFIDGSWRFFRNSGTMATGWQKLPLGWMYFRKGSGTQAFGWQFIDGSWRYLRKTGTRVVGRQFIDRKWYNFTSEGKLLGRR</sequence>
<keyword evidence="1" id="KW-0677">Repeat</keyword>
<dbReference type="AlphaFoldDB" id="H3NQB3"/>
<dbReference type="InterPro" id="IPR053139">
    <property type="entry name" value="Surface_bspA-like"/>
</dbReference>
<dbReference type="PANTHER" id="PTHR45661">
    <property type="entry name" value="SURFACE ANTIGEN"/>
    <property type="match status" value="1"/>
</dbReference>
<feature type="signal peptide" evidence="2">
    <location>
        <begin position="1"/>
        <end position="27"/>
    </location>
</feature>
<name>H3NQB3_9FIRM</name>
<proteinExistence type="predicted"/>
<dbReference type="STRING" id="883114.HMPREF9709_01524"/>
<dbReference type="eggNOG" id="COG4886">
    <property type="taxonomic scope" value="Bacteria"/>
</dbReference>
<dbReference type="InterPro" id="IPR018337">
    <property type="entry name" value="Cell_wall/Cho-bd_repeat"/>
</dbReference>
<reference evidence="3 4" key="1">
    <citation type="submission" date="2012-01" db="EMBL/GenBank/DDBJ databases">
        <title>The Genome Sequence of Helcococcus kunzii ATCC 51366.</title>
        <authorList>
            <consortium name="The Broad Institute Genome Sequencing Platform"/>
            <person name="Earl A."/>
            <person name="Ward D."/>
            <person name="Feldgarden M."/>
            <person name="Gevers D."/>
            <person name="Huys G."/>
            <person name="Young S.K."/>
            <person name="Zeng Q."/>
            <person name="Gargeya S."/>
            <person name="Fitzgerald M."/>
            <person name="Haas B."/>
            <person name="Abouelleil A."/>
            <person name="Alvarado L."/>
            <person name="Arachchi H.M."/>
            <person name="Berlin A."/>
            <person name="Chapman S.B."/>
            <person name="Gearin G."/>
            <person name="Goldberg J."/>
            <person name="Griggs A."/>
            <person name="Gujja S."/>
            <person name="Hansen M."/>
            <person name="Heiman D."/>
            <person name="Howarth C."/>
            <person name="Larimer J."/>
            <person name="Lui A."/>
            <person name="MacDonald P.J.P."/>
            <person name="McCowen C."/>
            <person name="Montmayeur A."/>
            <person name="Murphy C."/>
            <person name="Neiman D."/>
            <person name="Pearson M."/>
            <person name="Priest M."/>
            <person name="Roberts A."/>
            <person name="Saif S."/>
            <person name="Shea T."/>
            <person name="Sisk P."/>
            <person name="Stolte C."/>
            <person name="Sykes S."/>
            <person name="Wortman J."/>
            <person name="Nusbaum C."/>
            <person name="Birren B."/>
        </authorList>
    </citation>
    <scope>NUCLEOTIDE SEQUENCE [LARGE SCALE GENOMIC DNA]</scope>
    <source>
        <strain evidence="3 4">ATCC 51366</strain>
    </source>
</reference>
<dbReference type="SUPFAM" id="SSF52058">
    <property type="entry name" value="L domain-like"/>
    <property type="match status" value="1"/>
</dbReference>
<dbReference type="EMBL" id="AGEI01000028">
    <property type="protein sequence ID" value="EHR32593.1"/>
    <property type="molecule type" value="Genomic_DNA"/>
</dbReference>
<dbReference type="SUPFAM" id="SSF69360">
    <property type="entry name" value="Cell wall binding repeat"/>
    <property type="match status" value="1"/>
</dbReference>
<dbReference type="eggNOG" id="COG5263">
    <property type="taxonomic scope" value="Bacteria"/>
</dbReference>
<dbReference type="InterPro" id="IPR026906">
    <property type="entry name" value="LRR_5"/>
</dbReference>
<gene>
    <name evidence="3" type="ORF">HMPREF9709_01524</name>
</gene>
<dbReference type="OrthoDB" id="2235460at2"/>
<accession>H3NQB3</accession>
<feature type="chain" id="PRO_5003590288" evidence="2">
    <location>
        <begin position="28"/>
        <end position="635"/>
    </location>
</feature>
<dbReference type="Proteomes" id="UP000004191">
    <property type="component" value="Unassembled WGS sequence"/>
</dbReference>
<comment type="caution">
    <text evidence="3">The sequence shown here is derived from an EMBL/GenBank/DDBJ whole genome shotgun (WGS) entry which is preliminary data.</text>
</comment>
<dbReference type="HOGENOM" id="CLU_454083_0_0_9"/>
<dbReference type="Pfam" id="PF19127">
    <property type="entry name" value="Choline_bind_3"/>
    <property type="match status" value="1"/>
</dbReference>
<keyword evidence="2" id="KW-0732">Signal</keyword>
<dbReference type="InterPro" id="IPR032675">
    <property type="entry name" value="LRR_dom_sf"/>
</dbReference>
<dbReference type="RefSeq" id="WP_005399039.1">
    <property type="nucleotide sequence ID" value="NZ_JH601088.1"/>
</dbReference>
<protein>
    <submittedName>
        <fullName evidence="3">Uncharacterized protein</fullName>
    </submittedName>
</protein>
<evidence type="ECO:0000313" key="3">
    <source>
        <dbReference type="EMBL" id="EHR32593.1"/>
    </source>
</evidence>
<evidence type="ECO:0000256" key="2">
    <source>
        <dbReference type="SAM" id="SignalP"/>
    </source>
</evidence>
<dbReference type="Pfam" id="PF13306">
    <property type="entry name" value="LRR_5"/>
    <property type="match status" value="2"/>
</dbReference>
<dbReference type="PANTHER" id="PTHR45661:SF3">
    <property type="entry name" value="IG-LIKE DOMAIN-CONTAINING PROTEIN"/>
    <property type="match status" value="1"/>
</dbReference>
<dbReference type="GeneID" id="96999474"/>
<evidence type="ECO:0000256" key="1">
    <source>
        <dbReference type="ARBA" id="ARBA00022737"/>
    </source>
</evidence>